<reference evidence="1 2" key="1">
    <citation type="submission" date="2021-03" db="EMBL/GenBank/DDBJ databases">
        <authorList>
            <person name="Kim M.K."/>
        </authorList>
    </citation>
    <scope>NUCLEOTIDE SEQUENCE [LARGE SCALE GENOMIC DNA]</scope>
    <source>
        <strain evidence="1 2">BT442</strain>
    </source>
</reference>
<gene>
    <name evidence="1" type="ORF">J4E00_20895</name>
</gene>
<organism evidence="1 2">
    <name type="scientific">Hymenobacter negativus</name>
    <dbReference type="NCBI Taxonomy" id="2795026"/>
    <lineage>
        <taxon>Bacteria</taxon>
        <taxon>Pseudomonadati</taxon>
        <taxon>Bacteroidota</taxon>
        <taxon>Cytophagia</taxon>
        <taxon>Cytophagales</taxon>
        <taxon>Hymenobacteraceae</taxon>
        <taxon>Hymenobacter</taxon>
    </lineage>
</organism>
<name>A0ABS3QJV0_9BACT</name>
<evidence type="ECO:0000313" key="1">
    <source>
        <dbReference type="EMBL" id="MBO2011536.1"/>
    </source>
</evidence>
<dbReference type="EMBL" id="JAGETZ010000011">
    <property type="protein sequence ID" value="MBO2011536.1"/>
    <property type="molecule type" value="Genomic_DNA"/>
</dbReference>
<dbReference type="Proteomes" id="UP000664369">
    <property type="component" value="Unassembled WGS sequence"/>
</dbReference>
<keyword evidence="2" id="KW-1185">Reference proteome</keyword>
<protein>
    <submittedName>
        <fullName evidence="1">Uncharacterized protein</fullName>
    </submittedName>
</protein>
<evidence type="ECO:0000313" key="2">
    <source>
        <dbReference type="Proteomes" id="UP000664369"/>
    </source>
</evidence>
<sequence>MAPASALATSDVGIILAPNLGSGDVMITYLAPAAQTVKISVVSLLGQTVQVQENQVVAGSNTLRLATCPAEPLR</sequence>
<accession>A0ABS3QJV0</accession>
<comment type="caution">
    <text evidence="1">The sequence shown here is derived from an EMBL/GenBank/DDBJ whole genome shotgun (WGS) entry which is preliminary data.</text>
</comment>
<dbReference type="RefSeq" id="WP_208177223.1">
    <property type="nucleotide sequence ID" value="NZ_JAGETZ010000011.1"/>
</dbReference>
<proteinExistence type="predicted"/>